<dbReference type="SMART" id="SM00062">
    <property type="entry name" value="PBPb"/>
    <property type="match status" value="1"/>
</dbReference>
<keyword evidence="5" id="KW-1185">Reference proteome</keyword>
<protein>
    <submittedName>
        <fullName evidence="4">Putative amino acid ABC transporter binding protein</fullName>
    </submittedName>
</protein>
<dbReference type="PANTHER" id="PTHR35936">
    <property type="entry name" value="MEMBRANE-BOUND LYTIC MUREIN TRANSGLYCOSYLASE F"/>
    <property type="match status" value="1"/>
</dbReference>
<organism evidence="4 5">
    <name type="scientific">Bdellovibrio bacteriovorus (strain ATCC 15356 / DSM 50701 / NCIMB 9529 / HD100)</name>
    <dbReference type="NCBI Taxonomy" id="264462"/>
    <lineage>
        <taxon>Bacteria</taxon>
        <taxon>Pseudomonadati</taxon>
        <taxon>Bdellovibrionota</taxon>
        <taxon>Bdellovibrionia</taxon>
        <taxon>Bdellovibrionales</taxon>
        <taxon>Pseudobdellovibrionaceae</taxon>
        <taxon>Bdellovibrio</taxon>
    </lineage>
</organism>
<feature type="domain" description="Solute-binding protein family 3/N-terminal" evidence="3">
    <location>
        <begin position="23"/>
        <end position="246"/>
    </location>
</feature>
<dbReference type="STRING" id="264462.Bd2783"/>
<dbReference type="eggNOG" id="COG0834">
    <property type="taxonomic scope" value="Bacteria"/>
</dbReference>
<dbReference type="GeneID" id="93013661"/>
<dbReference type="Pfam" id="PF00497">
    <property type="entry name" value="SBP_bac_3"/>
    <property type="match status" value="1"/>
</dbReference>
<dbReference type="SUPFAM" id="SSF53850">
    <property type="entry name" value="Periplasmic binding protein-like II"/>
    <property type="match status" value="1"/>
</dbReference>
<dbReference type="KEGG" id="bba:Bd2783"/>
<feature type="signal peptide" evidence="2">
    <location>
        <begin position="1"/>
        <end position="22"/>
    </location>
</feature>
<proteinExistence type="predicted"/>
<evidence type="ECO:0000256" key="1">
    <source>
        <dbReference type="ARBA" id="ARBA00022729"/>
    </source>
</evidence>
<keyword evidence="1 2" id="KW-0732">Signal</keyword>
<dbReference type="Gene3D" id="3.40.190.10">
    <property type="entry name" value="Periplasmic binding protein-like II"/>
    <property type="match status" value="2"/>
</dbReference>
<dbReference type="HOGENOM" id="CLU_1068172_0_0_7"/>
<accession>Q6MJJ4</accession>
<reference evidence="4 5" key="1">
    <citation type="journal article" date="2004" name="Science">
        <title>A predator unmasked: life cycle of Bdellovibrio bacteriovorus from a genomic perspective.</title>
        <authorList>
            <person name="Rendulic S."/>
            <person name="Jagtap P."/>
            <person name="Rosinus A."/>
            <person name="Eppinger M."/>
            <person name="Baar C."/>
            <person name="Lanz C."/>
            <person name="Keller H."/>
            <person name="Lambert C."/>
            <person name="Evans K.J."/>
            <person name="Goesmann A."/>
            <person name="Meyer F."/>
            <person name="Sockett R.E."/>
            <person name="Schuster S.C."/>
        </authorList>
    </citation>
    <scope>NUCLEOTIDE SEQUENCE [LARGE SCALE GENOMIC DNA]</scope>
    <source>
        <strain evidence="5">ATCC 15356 / DSM 50701 / NCIMB 9529 / HD100</strain>
    </source>
</reference>
<dbReference type="PANTHER" id="PTHR35936:SF25">
    <property type="entry name" value="ABC TRANSPORTER SUBSTRATE-BINDING PROTEIN"/>
    <property type="match status" value="1"/>
</dbReference>
<evidence type="ECO:0000313" key="5">
    <source>
        <dbReference type="Proteomes" id="UP000008080"/>
    </source>
</evidence>
<feature type="chain" id="PRO_5004276860" evidence="2">
    <location>
        <begin position="23"/>
        <end position="260"/>
    </location>
</feature>
<dbReference type="InterPro" id="IPR001638">
    <property type="entry name" value="Solute-binding_3/MltF_N"/>
</dbReference>
<dbReference type="Proteomes" id="UP000008080">
    <property type="component" value="Chromosome"/>
</dbReference>
<evidence type="ECO:0000313" key="4">
    <source>
        <dbReference type="EMBL" id="CAE80566.1"/>
    </source>
</evidence>
<gene>
    <name evidence="4" type="ordered locus">Bd2783</name>
</gene>
<dbReference type="AlphaFoldDB" id="Q6MJJ4"/>
<evidence type="ECO:0000259" key="3">
    <source>
        <dbReference type="SMART" id="SM00062"/>
    </source>
</evidence>
<dbReference type="RefSeq" id="WP_011165169.1">
    <property type="nucleotide sequence ID" value="NC_005363.1"/>
</dbReference>
<sequence>MKRWTALTALIFIALSSVNARALVVVGQNYEPYYFHDGTSGINGACYEIVQRLCSFEKAHCKFKFAPVRRFMAMLKTGEADVGCPLGRSAPRETAFHMHTLFRARYAFFGLPEATHKIKSYTDLNGLKVGVLSPAMTEISLQRIHEFTDKAFTIEPEKTIFNSLLKAEKKAYALAYGNRDVALRWIEKTRSKLREVPELGEPVAYSIAFSKKNIDEKRFQKIQQYLSVLHKDGTLEQIARKYRLTPAEHFSYPQVTDPNP</sequence>
<name>Q6MJJ4_BDEBA</name>
<evidence type="ECO:0000256" key="2">
    <source>
        <dbReference type="SAM" id="SignalP"/>
    </source>
</evidence>
<dbReference type="EMBL" id="BX842653">
    <property type="protein sequence ID" value="CAE80566.1"/>
    <property type="molecule type" value="Genomic_DNA"/>
</dbReference>